<sequence length="347" mass="39329">MFKKYKAFMKNEGQFEPPGARALAEFRNLYDAQLEMARVAKAVRAAEDRASELEEQMRAAERRVSQAENQLASQTETVMSAISFPDVTLPSPDTPPEPSEPEPGSSTCPICSRDCQICPNPWQRTRTDIVMSKVADIDRPARMPWGITLQPCGHVFCGACLAQSIYHNLNMAFDPATYGTKLPSHVPDDPGLGRAEFPMPCPMCQMKKGVKPIDISDRTARMVLGESNMEEWNHARFLMSLNLVSCPYSNCNEAFDVDDIVPPRDVHYERYQVQCPRCKRSMCKACKSVWHENLTCLMYQASPIQEHFPARIQVWDVPRDRRRAVVYSPADTGTPWAWEEQKLRAHA</sequence>
<dbReference type="GO" id="GO:0016567">
    <property type="term" value="P:protein ubiquitination"/>
    <property type="evidence" value="ECO:0007669"/>
    <property type="project" value="InterPro"/>
</dbReference>
<dbReference type="SUPFAM" id="SSF57850">
    <property type="entry name" value="RING/U-box"/>
    <property type="match status" value="1"/>
</dbReference>
<protein>
    <recommendedName>
        <fullName evidence="8">RING-type domain-containing protein</fullName>
    </recommendedName>
</protein>
<keyword evidence="4" id="KW-0862">Zinc</keyword>
<dbReference type="PROSITE" id="PS00518">
    <property type="entry name" value="ZF_RING_1"/>
    <property type="match status" value="1"/>
</dbReference>
<feature type="coiled-coil region" evidence="6">
    <location>
        <begin position="36"/>
        <end position="77"/>
    </location>
</feature>
<dbReference type="Gene3D" id="3.30.40.10">
    <property type="entry name" value="Zinc/RING finger domain, C3HC4 (zinc finger)"/>
    <property type="match status" value="1"/>
</dbReference>
<dbReference type="PANTHER" id="PTHR11685">
    <property type="entry name" value="RBR FAMILY RING FINGER AND IBR DOMAIN-CONTAINING"/>
    <property type="match status" value="1"/>
</dbReference>
<organism evidence="9 10">
    <name type="scientific">Mycena maculata</name>
    <dbReference type="NCBI Taxonomy" id="230809"/>
    <lineage>
        <taxon>Eukaryota</taxon>
        <taxon>Fungi</taxon>
        <taxon>Dikarya</taxon>
        <taxon>Basidiomycota</taxon>
        <taxon>Agaricomycotina</taxon>
        <taxon>Agaricomycetes</taxon>
        <taxon>Agaricomycetidae</taxon>
        <taxon>Agaricales</taxon>
        <taxon>Marasmiineae</taxon>
        <taxon>Mycenaceae</taxon>
        <taxon>Mycena</taxon>
    </lineage>
</organism>
<dbReference type="InterPro" id="IPR013083">
    <property type="entry name" value="Znf_RING/FYVE/PHD"/>
</dbReference>
<evidence type="ECO:0000256" key="4">
    <source>
        <dbReference type="ARBA" id="ARBA00022833"/>
    </source>
</evidence>
<dbReference type="AlphaFoldDB" id="A0AAD7ITD3"/>
<dbReference type="InterPro" id="IPR001841">
    <property type="entry name" value="Znf_RING"/>
</dbReference>
<evidence type="ECO:0000256" key="3">
    <source>
        <dbReference type="ARBA" id="ARBA00022786"/>
    </source>
</evidence>
<accession>A0AAD7ITD3</accession>
<gene>
    <name evidence="9" type="ORF">DFH07DRAFT_829336</name>
</gene>
<evidence type="ECO:0000313" key="9">
    <source>
        <dbReference type="EMBL" id="KAJ7749329.1"/>
    </source>
</evidence>
<dbReference type="InterPro" id="IPR002867">
    <property type="entry name" value="IBR_dom"/>
</dbReference>
<dbReference type="Proteomes" id="UP001215280">
    <property type="component" value="Unassembled WGS sequence"/>
</dbReference>
<keyword evidence="3" id="KW-0833">Ubl conjugation pathway</keyword>
<dbReference type="InterPro" id="IPR031127">
    <property type="entry name" value="E3_UB_ligase_RBR"/>
</dbReference>
<dbReference type="InterPro" id="IPR017907">
    <property type="entry name" value="Znf_RING_CS"/>
</dbReference>
<evidence type="ECO:0000256" key="7">
    <source>
        <dbReference type="SAM" id="MobiDB-lite"/>
    </source>
</evidence>
<name>A0AAD7ITD3_9AGAR</name>
<feature type="region of interest" description="Disordered" evidence="7">
    <location>
        <begin position="85"/>
        <end position="106"/>
    </location>
</feature>
<feature type="domain" description="RING-type" evidence="8">
    <location>
        <begin position="115"/>
        <end position="205"/>
    </location>
</feature>
<dbReference type="GO" id="GO:0004842">
    <property type="term" value="F:ubiquitin-protein transferase activity"/>
    <property type="evidence" value="ECO:0007669"/>
    <property type="project" value="InterPro"/>
</dbReference>
<keyword evidence="6" id="KW-0175">Coiled coil</keyword>
<dbReference type="EMBL" id="JARJLG010000086">
    <property type="protein sequence ID" value="KAJ7749329.1"/>
    <property type="molecule type" value="Genomic_DNA"/>
</dbReference>
<evidence type="ECO:0000259" key="8">
    <source>
        <dbReference type="PROSITE" id="PS50089"/>
    </source>
</evidence>
<evidence type="ECO:0000256" key="6">
    <source>
        <dbReference type="SAM" id="Coils"/>
    </source>
</evidence>
<evidence type="ECO:0000256" key="1">
    <source>
        <dbReference type="ARBA" id="ARBA00022723"/>
    </source>
</evidence>
<keyword evidence="1" id="KW-0479">Metal-binding</keyword>
<dbReference type="Pfam" id="PF01485">
    <property type="entry name" value="IBR"/>
    <property type="match status" value="1"/>
</dbReference>
<comment type="caution">
    <text evidence="9">The sequence shown here is derived from an EMBL/GenBank/DDBJ whole genome shotgun (WGS) entry which is preliminary data.</text>
</comment>
<proteinExistence type="predicted"/>
<evidence type="ECO:0000256" key="2">
    <source>
        <dbReference type="ARBA" id="ARBA00022771"/>
    </source>
</evidence>
<keyword evidence="10" id="KW-1185">Reference proteome</keyword>
<dbReference type="GO" id="GO:0008270">
    <property type="term" value="F:zinc ion binding"/>
    <property type="evidence" value="ECO:0007669"/>
    <property type="project" value="UniProtKB-KW"/>
</dbReference>
<dbReference type="PROSITE" id="PS50089">
    <property type="entry name" value="ZF_RING_2"/>
    <property type="match status" value="1"/>
</dbReference>
<dbReference type="SMART" id="SM00184">
    <property type="entry name" value="RING"/>
    <property type="match status" value="1"/>
</dbReference>
<evidence type="ECO:0000256" key="5">
    <source>
        <dbReference type="PROSITE-ProRule" id="PRU00175"/>
    </source>
</evidence>
<keyword evidence="2 5" id="KW-0863">Zinc-finger</keyword>
<evidence type="ECO:0000313" key="10">
    <source>
        <dbReference type="Proteomes" id="UP001215280"/>
    </source>
</evidence>
<reference evidence="9" key="1">
    <citation type="submission" date="2023-03" db="EMBL/GenBank/DDBJ databases">
        <title>Massive genome expansion in bonnet fungi (Mycena s.s.) driven by repeated elements and novel gene families across ecological guilds.</title>
        <authorList>
            <consortium name="Lawrence Berkeley National Laboratory"/>
            <person name="Harder C.B."/>
            <person name="Miyauchi S."/>
            <person name="Viragh M."/>
            <person name="Kuo A."/>
            <person name="Thoen E."/>
            <person name="Andreopoulos B."/>
            <person name="Lu D."/>
            <person name="Skrede I."/>
            <person name="Drula E."/>
            <person name="Henrissat B."/>
            <person name="Morin E."/>
            <person name="Kohler A."/>
            <person name="Barry K."/>
            <person name="LaButti K."/>
            <person name="Morin E."/>
            <person name="Salamov A."/>
            <person name="Lipzen A."/>
            <person name="Mereny Z."/>
            <person name="Hegedus B."/>
            <person name="Baldrian P."/>
            <person name="Stursova M."/>
            <person name="Weitz H."/>
            <person name="Taylor A."/>
            <person name="Grigoriev I.V."/>
            <person name="Nagy L.G."/>
            <person name="Martin F."/>
            <person name="Kauserud H."/>
        </authorList>
    </citation>
    <scope>NUCLEOTIDE SEQUENCE</scope>
    <source>
        <strain evidence="9">CBHHK188m</strain>
    </source>
</reference>